<feature type="transmembrane region" description="Helical" evidence="1">
    <location>
        <begin position="208"/>
        <end position="233"/>
    </location>
</feature>
<keyword evidence="1" id="KW-0472">Membrane</keyword>
<protein>
    <recommendedName>
        <fullName evidence="4">Peptidase</fullName>
    </recommendedName>
</protein>
<evidence type="ECO:0000313" key="2">
    <source>
        <dbReference type="EMBL" id="AMR82280.1"/>
    </source>
</evidence>
<feature type="transmembrane region" description="Helical" evidence="1">
    <location>
        <begin position="12"/>
        <end position="36"/>
    </location>
</feature>
<dbReference type="AlphaFoldDB" id="A0A142JW18"/>
<dbReference type="RefSeq" id="WP_062804055.1">
    <property type="nucleotide sequence ID" value="NZ_CP014845.1"/>
</dbReference>
<dbReference type="EMBL" id="CP014845">
    <property type="protein sequence ID" value="AMR82280.1"/>
    <property type="molecule type" value="Genomic_DNA"/>
</dbReference>
<dbReference type="KEGG" id="cnan:A2G96_31705"/>
<keyword evidence="1" id="KW-1133">Transmembrane helix</keyword>
<dbReference type="Proteomes" id="UP000075238">
    <property type="component" value="Chromosome 2"/>
</dbReference>
<feature type="transmembrane region" description="Helical" evidence="1">
    <location>
        <begin position="404"/>
        <end position="427"/>
    </location>
</feature>
<proteinExistence type="predicted"/>
<accession>A0A142JW18</accession>
<feature type="transmembrane region" description="Helical" evidence="1">
    <location>
        <begin position="361"/>
        <end position="383"/>
    </location>
</feature>
<reference evidence="2 3" key="1">
    <citation type="submission" date="2016-03" db="EMBL/GenBank/DDBJ databases">
        <title>Complete genome sequence of a novel chlorpyrifos degrading bacterium, Cupriavidus nantongensis sp. X1.</title>
        <authorList>
            <person name="Fang L."/>
        </authorList>
    </citation>
    <scope>NUCLEOTIDE SEQUENCE [LARGE SCALE GENOMIC DNA]</scope>
    <source>
        <strain evidence="2 3">X1</strain>
    </source>
</reference>
<organism evidence="2 3">
    <name type="scientific">Cupriavidus nantongensis</name>
    <dbReference type="NCBI Taxonomy" id="1796606"/>
    <lineage>
        <taxon>Bacteria</taxon>
        <taxon>Pseudomonadati</taxon>
        <taxon>Pseudomonadota</taxon>
        <taxon>Betaproteobacteria</taxon>
        <taxon>Burkholderiales</taxon>
        <taxon>Burkholderiaceae</taxon>
        <taxon>Cupriavidus</taxon>
    </lineage>
</organism>
<keyword evidence="1" id="KW-0812">Transmembrane</keyword>
<dbReference type="PANTHER" id="PTHR34219">
    <property type="entry name" value="IRON-REGULATED INNER MEMBRANE PROTEIN-RELATED"/>
    <property type="match status" value="1"/>
</dbReference>
<dbReference type="STRING" id="1796606.A2G96_31705"/>
<feature type="transmembrane region" description="Helical" evidence="1">
    <location>
        <begin position="466"/>
        <end position="483"/>
    </location>
</feature>
<evidence type="ECO:0008006" key="4">
    <source>
        <dbReference type="Google" id="ProtNLM"/>
    </source>
</evidence>
<dbReference type="OrthoDB" id="9776609at2"/>
<dbReference type="Pfam" id="PF03929">
    <property type="entry name" value="PepSY_TM"/>
    <property type="match status" value="1"/>
</dbReference>
<evidence type="ECO:0000313" key="3">
    <source>
        <dbReference type="Proteomes" id="UP000075238"/>
    </source>
</evidence>
<keyword evidence="3" id="KW-1185">Reference proteome</keyword>
<evidence type="ECO:0000256" key="1">
    <source>
        <dbReference type="SAM" id="Phobius"/>
    </source>
</evidence>
<feature type="transmembrane region" description="Helical" evidence="1">
    <location>
        <begin position="503"/>
        <end position="525"/>
    </location>
</feature>
<feature type="transmembrane region" description="Helical" evidence="1">
    <location>
        <begin position="163"/>
        <end position="187"/>
    </location>
</feature>
<gene>
    <name evidence="2" type="ORF">A2G96_31705</name>
</gene>
<sequence>MRAGFRQSMAWLHTWSGLLVCWVLFLMFCGGTASYYKEEISLWMRPELHRTAPADSAQIPAVQVPAPQMAQNALRYLEREAPDASRWIITLPDARRDAVNVLWTYKPGQAPRDADGKPRRFDTRLLDPATGAPLQAARETRGGEFLYRLHFDLHYMPAKWARWIAGFCAMFMLVAIVSGVITHRRIFADFFTFRRGKGQRSWLDAHNALAVLPLPFHLMITYTGLVTLLFMYMPWGVEAAYGGDLRAFQAQTRLRPLPPKAAGTAAPLASVPDMMAQAGRAWQGGQVRRIVVNLPGDANATVTLSRAEPATLSHDPLALEFAGASGALLGAYAEDKSAAELTRSVMTGLHIGSFAPPGLRALFFLCGLAGCAMVATGAILWAVRTRQQQAKAIAARGRPGFGLRLVEALNIGAIAGLPVAFASYFWANRLLPVAMTQRPEAEIRWFFIAWAACALLALCRPTRAMWCAQLWAGAVLFGTLPLLNALTTGSHLGVTLLQGRGPAAVAGFDLVSLALGLALGAAAWITGRRQAAAARVAARPRNIAAGTQEAA</sequence>
<dbReference type="PANTHER" id="PTHR34219:SF4">
    <property type="entry name" value="PEPSY DOMAIN-CONTAINING PROTEIN"/>
    <property type="match status" value="1"/>
</dbReference>
<dbReference type="InterPro" id="IPR005625">
    <property type="entry name" value="PepSY-ass_TM"/>
</dbReference>
<name>A0A142JW18_9BURK</name>
<feature type="transmembrane region" description="Helical" evidence="1">
    <location>
        <begin position="443"/>
        <end position="459"/>
    </location>
</feature>